<dbReference type="EMBL" id="NKCI01000107">
    <property type="protein sequence ID" value="RSL54824.1"/>
    <property type="molecule type" value="Genomic_DNA"/>
</dbReference>
<dbReference type="Gene3D" id="1.20.1050.10">
    <property type="match status" value="1"/>
</dbReference>
<dbReference type="SUPFAM" id="SSF47616">
    <property type="entry name" value="GST C-terminal domain-like"/>
    <property type="match status" value="1"/>
</dbReference>
<dbReference type="InterPro" id="IPR007219">
    <property type="entry name" value="XnlR_reg_dom"/>
</dbReference>
<name>A0A428PPA5_9HYPO</name>
<evidence type="ECO:0000256" key="2">
    <source>
        <dbReference type="ARBA" id="ARBA00022679"/>
    </source>
</evidence>
<feature type="domain" description="Zn(2)-C6 fungal-type" evidence="12">
    <location>
        <begin position="82"/>
        <end position="111"/>
    </location>
</feature>
<accession>A0A428PPA5</accession>
<sequence length="1092" mass="123697">MTPRTSQADFLCETCNLPFQRREHYQRHLRTHTKEKPFSCSECGQSFGRVDSLARHHTALHLSADRQDNRDRQNDRRRVSQACKPCSASKVRCDGERPCQRCRRQDNECYYEPSAKRKMSEAGSDKTMAKRYRNNNANSNIANSIATHSPLSPPATVHDNSYEITQSDTHVSPIQVQFPEPPKVDDLTIEVQPIDPLLEMPTSSAPDYTVNTMVRPEIPFEGNDMFLDFDPTKNMPTPSLLFGDAFEPTSWLNYGTEQEFTPFFLQNEPSIDAINELWLDQAGLRMQQPTVLANPTPTSMIDQSAVAELYSRSHSPAIDKDAVEPRQYHPVNIEVDAQLAFPDLTHLTAEEIDQENLAHVDEVSEEVSKKAAQAAMDMQNSASYPRFRHIAIPPAPVMNAWVQLYFEFFHPVLPILHKSTFSASKRHWLLIFTVAALGAHFSSIKGAHECSRAMHEFSRRQAAIMCENQNSNGRELWMAQTILLNHIGIMYGGERRSLEIAEFLQALPVTLGRRKRLFTNMFPMEKFAQLQLPRTQKWQIWLLDEERRRAGFAVWLIDSAFDAHFDLSRLMRLSELQISLPQPDDRWGASTAQSWASFPSMLENNGSGGLPTMERVVADDTWKSVWSKTNTLGKQVMLQHLSDVIKDQSSSQFGVPGFSYHDKLLAANVLNELLTLTENEQIEQSIDEVKAATTHQIMALSALMIHNTPTANLLPTVVRCIYGKVDDAEWAQIGERWRSSSSQGRLGCFYASRILHVVRSSHCTHFGTPVSLLRAVLVLWLYSALSERSQEGFLYPRPAPAVVLGPKPLDGMDNNSWIGIGWSRVKLPGIGNLLCAEGRGKLLDDGVMLMKSLKGWGIGSTYSQILMRLRASEASTFERVYGNLPSTRARRVLLLLEELEVKYDLKTLDFAKGEHRSSTYVEEHHPFAKVPAYEDGDLKIFESRAICRYLANKHSSSLGPPSNPEALAAFEQAASVEYAYFEPSVSTLGFELIFKKMLSLGETDQRIVAQHKAQLVQVLDYYEKILEKQDYLAGQSYSLVDLFHIPWIGFIKERIQLPELIDSRKNVAAWWKRVSDRTASKVIAERLAQLQH</sequence>
<dbReference type="SUPFAM" id="SSF57701">
    <property type="entry name" value="Zn2/Cys6 DNA-binding domain"/>
    <property type="match status" value="1"/>
</dbReference>
<keyword evidence="8" id="KW-0539">Nucleus</keyword>
<dbReference type="GO" id="GO:0009636">
    <property type="term" value="P:response to toxic substance"/>
    <property type="evidence" value="ECO:0007669"/>
    <property type="project" value="UniProtKB-ARBA"/>
</dbReference>
<evidence type="ECO:0000313" key="16">
    <source>
        <dbReference type="EMBL" id="RSL54824.1"/>
    </source>
</evidence>
<dbReference type="FunFam" id="3.30.160.60:FF:002343">
    <property type="entry name" value="Zinc finger protein 33A"/>
    <property type="match status" value="1"/>
</dbReference>
<dbReference type="Pfam" id="PF02798">
    <property type="entry name" value="GST_N"/>
    <property type="match status" value="1"/>
</dbReference>
<evidence type="ECO:0000256" key="1">
    <source>
        <dbReference type="ARBA" id="ARBA00010128"/>
    </source>
</evidence>
<comment type="function">
    <text evidence="9">May be involved in the conjugation of reduced glutathione to a wide number of exogenous and endogenous hydrophobic electrophiles and have a detoxification role against certain herbicides.</text>
</comment>
<dbReference type="SFLD" id="SFLDG00358">
    <property type="entry name" value="Main_(cytGST)"/>
    <property type="match status" value="1"/>
</dbReference>
<dbReference type="Proteomes" id="UP000288168">
    <property type="component" value="Unassembled WGS sequence"/>
</dbReference>
<feature type="domain" description="GST C-terminal" evidence="15">
    <location>
        <begin position="963"/>
        <end position="1092"/>
    </location>
</feature>
<dbReference type="AlphaFoldDB" id="A0A428PPA5"/>
<dbReference type="Pfam" id="PF04082">
    <property type="entry name" value="Fungal_trans"/>
    <property type="match status" value="1"/>
</dbReference>
<dbReference type="GO" id="GO:0000981">
    <property type="term" value="F:DNA-binding transcription factor activity, RNA polymerase II-specific"/>
    <property type="evidence" value="ECO:0007669"/>
    <property type="project" value="InterPro"/>
</dbReference>
<dbReference type="FunFam" id="3.40.30.10:FF:000039">
    <property type="entry name" value="Glutathione S-transferase domain"/>
    <property type="match status" value="1"/>
</dbReference>
<evidence type="ECO:0000256" key="3">
    <source>
        <dbReference type="ARBA" id="ARBA00022723"/>
    </source>
</evidence>
<dbReference type="InterPro" id="IPR036249">
    <property type="entry name" value="Thioredoxin-like_sf"/>
</dbReference>
<protein>
    <recommendedName>
        <fullName evidence="18">Glutathione transferase</fullName>
    </recommendedName>
</protein>
<evidence type="ECO:0000256" key="5">
    <source>
        <dbReference type="ARBA" id="ARBA00022833"/>
    </source>
</evidence>
<dbReference type="GO" id="GO:0003677">
    <property type="term" value="F:DNA binding"/>
    <property type="evidence" value="ECO:0007669"/>
    <property type="project" value="InterPro"/>
</dbReference>
<dbReference type="PROSITE" id="PS00463">
    <property type="entry name" value="ZN2_CY6_FUNGAL_1"/>
    <property type="match status" value="1"/>
</dbReference>
<dbReference type="GO" id="GO:0008270">
    <property type="term" value="F:zinc ion binding"/>
    <property type="evidence" value="ECO:0007669"/>
    <property type="project" value="UniProtKB-KW"/>
</dbReference>
<dbReference type="SUPFAM" id="SSF52833">
    <property type="entry name" value="Thioredoxin-like"/>
    <property type="match status" value="1"/>
</dbReference>
<keyword evidence="6" id="KW-0805">Transcription regulation</keyword>
<dbReference type="GO" id="GO:0016740">
    <property type="term" value="F:transferase activity"/>
    <property type="evidence" value="ECO:0007669"/>
    <property type="project" value="UniProtKB-KW"/>
</dbReference>
<gene>
    <name evidence="16" type="ORF">CEP54_009704</name>
</gene>
<comment type="caution">
    <text evidence="16">The sequence shown here is derived from an EMBL/GenBank/DDBJ whole genome shotgun (WGS) entry which is preliminary data.</text>
</comment>
<evidence type="ECO:0000313" key="17">
    <source>
        <dbReference type="Proteomes" id="UP000288168"/>
    </source>
</evidence>
<dbReference type="InterPro" id="IPR036282">
    <property type="entry name" value="Glutathione-S-Trfase_C_sf"/>
</dbReference>
<dbReference type="GO" id="GO:0006351">
    <property type="term" value="P:DNA-templated transcription"/>
    <property type="evidence" value="ECO:0007669"/>
    <property type="project" value="InterPro"/>
</dbReference>
<evidence type="ECO:0000259" key="13">
    <source>
        <dbReference type="PROSITE" id="PS50157"/>
    </source>
</evidence>
<organism evidence="16 17">
    <name type="scientific">Fusarium duplospermum</name>
    <dbReference type="NCBI Taxonomy" id="1325734"/>
    <lineage>
        <taxon>Eukaryota</taxon>
        <taxon>Fungi</taxon>
        <taxon>Dikarya</taxon>
        <taxon>Ascomycota</taxon>
        <taxon>Pezizomycotina</taxon>
        <taxon>Sordariomycetes</taxon>
        <taxon>Hypocreomycetidae</taxon>
        <taxon>Hypocreales</taxon>
        <taxon>Nectriaceae</taxon>
        <taxon>Fusarium</taxon>
        <taxon>Fusarium solani species complex</taxon>
    </lineage>
</organism>
<comment type="similarity">
    <text evidence="1">Belongs to the GST superfamily. Phi family.</text>
</comment>
<keyword evidence="3" id="KW-0479">Metal-binding</keyword>
<dbReference type="Gene3D" id="4.10.240.10">
    <property type="entry name" value="Zn(2)-C6 fungal-type DNA-binding domain"/>
    <property type="match status" value="1"/>
</dbReference>
<feature type="domain" description="C2H2-type" evidence="13">
    <location>
        <begin position="10"/>
        <end position="37"/>
    </location>
</feature>
<dbReference type="InterPro" id="IPR036236">
    <property type="entry name" value="Znf_C2H2_sf"/>
</dbReference>
<keyword evidence="4 10" id="KW-0863">Zinc-finger</keyword>
<proteinExistence type="inferred from homology"/>
<evidence type="ECO:0000256" key="8">
    <source>
        <dbReference type="ARBA" id="ARBA00023242"/>
    </source>
</evidence>
<dbReference type="InterPro" id="IPR036864">
    <property type="entry name" value="Zn2-C6_fun-type_DNA-bd_sf"/>
</dbReference>
<dbReference type="InterPro" id="IPR001138">
    <property type="entry name" value="Zn2Cys6_DnaBD"/>
</dbReference>
<keyword evidence="2" id="KW-0808">Transferase</keyword>
<dbReference type="PROSITE" id="PS50404">
    <property type="entry name" value="GST_NTER"/>
    <property type="match status" value="1"/>
</dbReference>
<evidence type="ECO:0000256" key="10">
    <source>
        <dbReference type="PROSITE-ProRule" id="PRU00042"/>
    </source>
</evidence>
<feature type="domain" description="GST N-terminal" evidence="14">
    <location>
        <begin position="876"/>
        <end position="958"/>
    </location>
</feature>
<dbReference type="InterPro" id="IPR004045">
    <property type="entry name" value="Glutathione_S-Trfase_N"/>
</dbReference>
<dbReference type="SUPFAM" id="SSF57667">
    <property type="entry name" value="beta-beta-alpha zinc fingers"/>
    <property type="match status" value="1"/>
</dbReference>
<dbReference type="SMART" id="SM00355">
    <property type="entry name" value="ZnF_C2H2"/>
    <property type="match status" value="2"/>
</dbReference>
<feature type="region of interest" description="Disordered" evidence="11">
    <location>
        <begin position="61"/>
        <end position="81"/>
    </location>
</feature>
<dbReference type="SMART" id="SM00066">
    <property type="entry name" value="GAL4"/>
    <property type="match status" value="1"/>
</dbReference>
<dbReference type="InterPro" id="IPR004046">
    <property type="entry name" value="GST_C"/>
</dbReference>
<dbReference type="InterPro" id="IPR013087">
    <property type="entry name" value="Znf_C2H2_type"/>
</dbReference>
<dbReference type="PROSITE" id="PS50157">
    <property type="entry name" value="ZINC_FINGER_C2H2_2"/>
    <property type="match status" value="2"/>
</dbReference>
<keyword evidence="17" id="KW-1185">Reference proteome</keyword>
<evidence type="ECO:0000256" key="4">
    <source>
        <dbReference type="ARBA" id="ARBA00022771"/>
    </source>
</evidence>
<dbReference type="PANTHER" id="PTHR47660">
    <property type="entry name" value="TRANSCRIPTION FACTOR WITH C2H2 AND ZN(2)-CYS(6) DNA BINDING DOMAIN (EUROFUNG)-RELATED-RELATED"/>
    <property type="match status" value="1"/>
</dbReference>
<keyword evidence="7" id="KW-0804">Transcription</keyword>
<dbReference type="CDD" id="cd00067">
    <property type="entry name" value="GAL4"/>
    <property type="match status" value="1"/>
</dbReference>
<dbReference type="PROSITE" id="PS50048">
    <property type="entry name" value="ZN2_CY6_FUNGAL_2"/>
    <property type="match status" value="1"/>
</dbReference>
<evidence type="ECO:0000259" key="15">
    <source>
        <dbReference type="PROSITE" id="PS50405"/>
    </source>
</evidence>
<dbReference type="PROSITE" id="PS50405">
    <property type="entry name" value="GST_CTER"/>
    <property type="match status" value="1"/>
</dbReference>
<keyword evidence="5" id="KW-0862">Zinc</keyword>
<dbReference type="Gene3D" id="3.30.160.60">
    <property type="entry name" value="Classic Zinc Finger"/>
    <property type="match status" value="2"/>
</dbReference>
<evidence type="ECO:0000259" key="14">
    <source>
        <dbReference type="PROSITE" id="PS50404"/>
    </source>
</evidence>
<dbReference type="SFLD" id="SFLDS00019">
    <property type="entry name" value="Glutathione_Transferase_(cytos"/>
    <property type="match status" value="1"/>
</dbReference>
<dbReference type="Gene3D" id="3.40.30.10">
    <property type="entry name" value="Glutaredoxin"/>
    <property type="match status" value="1"/>
</dbReference>
<feature type="compositionally biased region" description="Basic and acidic residues" evidence="11">
    <location>
        <begin position="63"/>
        <end position="78"/>
    </location>
</feature>
<reference evidence="16 17" key="1">
    <citation type="submission" date="2017-06" db="EMBL/GenBank/DDBJ databases">
        <title>Comparative genomic analysis of Ambrosia Fusariam Clade fungi.</title>
        <authorList>
            <person name="Stajich J.E."/>
            <person name="Carrillo J."/>
            <person name="Kijimoto T."/>
            <person name="Eskalen A."/>
            <person name="O'Donnell K."/>
            <person name="Kasson M."/>
        </authorList>
    </citation>
    <scope>NUCLEOTIDE SEQUENCE [LARGE SCALE GENOMIC DNA]</scope>
    <source>
        <strain evidence="16 17">NRRL62584</strain>
    </source>
</reference>
<evidence type="ECO:0000256" key="6">
    <source>
        <dbReference type="ARBA" id="ARBA00023015"/>
    </source>
</evidence>
<dbReference type="InterPro" id="IPR010987">
    <property type="entry name" value="Glutathione-S-Trfase_C-like"/>
</dbReference>
<evidence type="ECO:0000259" key="12">
    <source>
        <dbReference type="PROSITE" id="PS50048"/>
    </source>
</evidence>
<dbReference type="FunFam" id="1.20.1050.10:FF:000004">
    <property type="entry name" value="Glutathione S-transferase F2"/>
    <property type="match status" value="1"/>
</dbReference>
<feature type="domain" description="C2H2-type" evidence="13">
    <location>
        <begin position="38"/>
        <end position="66"/>
    </location>
</feature>
<dbReference type="Pfam" id="PF00043">
    <property type="entry name" value="GST_C"/>
    <property type="match status" value="1"/>
</dbReference>
<dbReference type="InterPro" id="IPR040079">
    <property type="entry name" value="Glutathione_S-Trfase"/>
</dbReference>
<evidence type="ECO:0008006" key="18">
    <source>
        <dbReference type="Google" id="ProtNLM"/>
    </source>
</evidence>
<evidence type="ECO:0000256" key="9">
    <source>
        <dbReference type="ARBA" id="ARBA00053259"/>
    </source>
</evidence>
<evidence type="ECO:0000256" key="7">
    <source>
        <dbReference type="ARBA" id="ARBA00023163"/>
    </source>
</evidence>
<dbReference type="OrthoDB" id="10018191at2759"/>
<dbReference type="CDD" id="cd12148">
    <property type="entry name" value="fungal_TF_MHR"/>
    <property type="match status" value="1"/>
</dbReference>
<dbReference type="Pfam" id="PF00172">
    <property type="entry name" value="Zn_clus"/>
    <property type="match status" value="1"/>
</dbReference>
<dbReference type="PROSITE" id="PS00028">
    <property type="entry name" value="ZINC_FINGER_C2H2_1"/>
    <property type="match status" value="2"/>
</dbReference>
<evidence type="ECO:0000256" key="11">
    <source>
        <dbReference type="SAM" id="MobiDB-lite"/>
    </source>
</evidence>
<dbReference type="STRING" id="1325734.A0A428PPA5"/>
<dbReference type="Pfam" id="PF00096">
    <property type="entry name" value="zf-C2H2"/>
    <property type="match status" value="2"/>
</dbReference>